<evidence type="ECO:0000313" key="1">
    <source>
        <dbReference type="EMBL" id="PSU98113.1"/>
    </source>
</evidence>
<reference evidence="1 2" key="1">
    <citation type="submission" date="2018-01" db="EMBL/GenBank/DDBJ databases">
        <title>Whole genome sequencing of Histamine producing bacteria.</title>
        <authorList>
            <person name="Butler K."/>
        </authorList>
    </citation>
    <scope>NUCLEOTIDE SEQUENCE [LARGE SCALE GENOMIC DNA]</scope>
    <source>
        <strain evidence="1 2">FS-7.2</strain>
    </source>
</reference>
<sequence>MRVIFISLCFLLLTACASSNLTSSWVDKTYTKMPIKSSLVVAMSDNLRIRRIFEDDMVQDLQAKGVNAIASSQLFPNRLPSKSDIAGYIKKHNTQTVFVAKLVNIEEKNINYPGSRYGYGGYSSGLSFNNYYNNSYSYIYDDSYTVSYEFVNVEFTLFDTQSHKPIWSTSSESVDPNNMNDIIAELTHILIENMQDNGVVR</sequence>
<name>A0A2T3KGU7_9GAMM</name>
<organism evidence="1 2">
    <name type="scientific">Photobacterium kishitanii</name>
    <dbReference type="NCBI Taxonomy" id="318456"/>
    <lineage>
        <taxon>Bacteria</taxon>
        <taxon>Pseudomonadati</taxon>
        <taxon>Pseudomonadota</taxon>
        <taxon>Gammaproteobacteria</taxon>
        <taxon>Vibrionales</taxon>
        <taxon>Vibrionaceae</taxon>
        <taxon>Photobacterium</taxon>
    </lineage>
</organism>
<dbReference type="AlphaFoldDB" id="A0A2T3KGU7"/>
<gene>
    <name evidence="1" type="ORF">C9J27_13915</name>
</gene>
<proteinExistence type="predicted"/>
<dbReference type="Proteomes" id="UP000241426">
    <property type="component" value="Unassembled WGS sequence"/>
</dbReference>
<dbReference type="RefSeq" id="WP_058119745.1">
    <property type="nucleotide sequence ID" value="NZ_LNTE01000005.1"/>
</dbReference>
<comment type="caution">
    <text evidence="1">The sequence shown here is derived from an EMBL/GenBank/DDBJ whole genome shotgun (WGS) entry which is preliminary data.</text>
</comment>
<protein>
    <recommendedName>
        <fullName evidence="3">DUF4136 domain-containing protein</fullName>
    </recommendedName>
</protein>
<dbReference type="PROSITE" id="PS51257">
    <property type="entry name" value="PROKAR_LIPOPROTEIN"/>
    <property type="match status" value="1"/>
</dbReference>
<dbReference type="Gene3D" id="3.30.160.670">
    <property type="match status" value="1"/>
</dbReference>
<evidence type="ECO:0000313" key="2">
    <source>
        <dbReference type="Proteomes" id="UP000241426"/>
    </source>
</evidence>
<accession>A0A2T3KGU7</accession>
<evidence type="ECO:0008006" key="3">
    <source>
        <dbReference type="Google" id="ProtNLM"/>
    </source>
</evidence>
<dbReference type="EMBL" id="PYNF01000011">
    <property type="protein sequence ID" value="PSU98113.1"/>
    <property type="molecule type" value="Genomic_DNA"/>
</dbReference>